<feature type="compositionally biased region" description="Acidic residues" evidence="1">
    <location>
        <begin position="1"/>
        <end position="20"/>
    </location>
</feature>
<dbReference type="AlphaFoldDB" id="A0A261F1U3"/>
<name>A0A261F1U3_9BIFI</name>
<proteinExistence type="predicted"/>
<accession>A0A261F1U3</accession>
<evidence type="ECO:0000256" key="1">
    <source>
        <dbReference type="SAM" id="MobiDB-lite"/>
    </source>
</evidence>
<protein>
    <recommendedName>
        <fullName evidence="4">Phage protein Gp19/Gp15/Gp42</fullName>
    </recommendedName>
</protein>
<gene>
    <name evidence="2" type="ORF">ALMA_1401</name>
</gene>
<evidence type="ECO:0000313" key="3">
    <source>
        <dbReference type="Proteomes" id="UP000243657"/>
    </source>
</evidence>
<dbReference type="RefSeq" id="WP_094727065.1">
    <property type="nucleotide sequence ID" value="NZ_JBHLWS010000001.1"/>
</dbReference>
<evidence type="ECO:0000313" key="2">
    <source>
        <dbReference type="EMBL" id="OZG53099.1"/>
    </source>
</evidence>
<dbReference type="EMBL" id="MWWT01000009">
    <property type="protein sequence ID" value="OZG53099.1"/>
    <property type="molecule type" value="Genomic_DNA"/>
</dbReference>
<organism evidence="2 3">
    <name type="scientific">Alloscardovia macacae</name>
    <dbReference type="NCBI Taxonomy" id="1160091"/>
    <lineage>
        <taxon>Bacteria</taxon>
        <taxon>Bacillati</taxon>
        <taxon>Actinomycetota</taxon>
        <taxon>Actinomycetes</taxon>
        <taxon>Bifidobacteriales</taxon>
        <taxon>Bifidobacteriaceae</taxon>
        <taxon>Alloscardovia</taxon>
    </lineage>
</organism>
<keyword evidence="3" id="KW-1185">Reference proteome</keyword>
<dbReference type="InterPro" id="IPR018963">
    <property type="entry name" value="Mycophage_D29_Gp19"/>
</dbReference>
<reference evidence="2 3" key="1">
    <citation type="journal article" date="2017" name="BMC Genomics">
        <title>Comparative genomic and phylogenomic analyses of the Bifidobacteriaceae family.</title>
        <authorList>
            <person name="Lugli G.A."/>
            <person name="Milani C."/>
            <person name="Turroni F."/>
            <person name="Duranti S."/>
            <person name="Mancabelli L."/>
            <person name="Mangifesta M."/>
            <person name="Ferrario C."/>
            <person name="Modesto M."/>
            <person name="Mattarelli P."/>
            <person name="Jiri K."/>
            <person name="van Sinderen D."/>
            <person name="Ventura M."/>
        </authorList>
    </citation>
    <scope>NUCLEOTIDE SEQUENCE [LARGE SCALE GENOMIC DNA]</scope>
    <source>
        <strain evidence="2 3">DSM 24762</strain>
    </source>
</reference>
<dbReference type="Pfam" id="PF09355">
    <property type="entry name" value="Phage_Gp19"/>
    <property type="match status" value="1"/>
</dbReference>
<feature type="region of interest" description="Disordered" evidence="1">
    <location>
        <begin position="1"/>
        <end position="25"/>
    </location>
</feature>
<dbReference type="Proteomes" id="UP000243657">
    <property type="component" value="Unassembled WGS sequence"/>
</dbReference>
<sequence>MSDEDYLDETDTTAPDGEDYSEPHGFATLGDLRLVYALERSEEKKAAKLLEQATRIIALSAPRHLDAEDAEPGILSDIACAMVARVFVQEHAMDIPDGATSATTSVDGFSQSYGFSQPIGGLRLLPRELKLLGVGKQRAHHVLL</sequence>
<comment type="caution">
    <text evidence="2">The sequence shown here is derived from an EMBL/GenBank/DDBJ whole genome shotgun (WGS) entry which is preliminary data.</text>
</comment>
<evidence type="ECO:0008006" key="4">
    <source>
        <dbReference type="Google" id="ProtNLM"/>
    </source>
</evidence>